<keyword evidence="4 14" id="KW-0444">Lipid biosynthesis</keyword>
<evidence type="ECO:0000313" key="16">
    <source>
        <dbReference type="EMBL" id="HIW09186.1"/>
    </source>
</evidence>
<comment type="similarity">
    <text evidence="3 14">Belongs to the short-chain dehydrogenases/reductases (SDR) family.</text>
</comment>
<feature type="binding site" evidence="13">
    <location>
        <position position="189"/>
    </location>
    <ligand>
        <name>NADP(+)</name>
        <dbReference type="ChEBI" id="CHEBI:58349"/>
    </ligand>
</feature>
<evidence type="ECO:0000256" key="1">
    <source>
        <dbReference type="ARBA" id="ARBA00002607"/>
    </source>
</evidence>
<dbReference type="NCBIfam" id="NF009466">
    <property type="entry name" value="PRK12826.1-2"/>
    <property type="match status" value="1"/>
</dbReference>
<evidence type="ECO:0000256" key="8">
    <source>
        <dbReference type="ARBA" id="ARBA00023098"/>
    </source>
</evidence>
<evidence type="ECO:0000256" key="5">
    <source>
        <dbReference type="ARBA" id="ARBA00022832"/>
    </source>
</evidence>
<comment type="function">
    <text evidence="1 14">Catalyzes the NADPH-dependent reduction of beta-ketoacyl-ACP substrates to beta-hydroxyacyl-ACP products, the first reductive step in the elongation cycle of fatty acid biosynthesis.</text>
</comment>
<evidence type="ECO:0000256" key="7">
    <source>
        <dbReference type="ARBA" id="ARBA00023002"/>
    </source>
</evidence>
<evidence type="ECO:0000256" key="11">
    <source>
        <dbReference type="ARBA" id="ARBA00048508"/>
    </source>
</evidence>
<dbReference type="SMART" id="SM00822">
    <property type="entry name" value="PKS_KR"/>
    <property type="match status" value="1"/>
</dbReference>
<proteinExistence type="inferred from homology"/>
<dbReference type="SUPFAM" id="SSF51735">
    <property type="entry name" value="NAD(P)-binding Rossmann-fold domains"/>
    <property type="match status" value="1"/>
</dbReference>
<dbReference type="InterPro" id="IPR011284">
    <property type="entry name" value="3oxo_ACP_reduc"/>
</dbReference>
<reference evidence="16" key="1">
    <citation type="journal article" date="2021" name="PeerJ">
        <title>Extensive microbial diversity within the chicken gut microbiome revealed by metagenomics and culture.</title>
        <authorList>
            <person name="Gilroy R."/>
            <person name="Ravi A."/>
            <person name="Getino M."/>
            <person name="Pursley I."/>
            <person name="Horton D.L."/>
            <person name="Alikhan N.F."/>
            <person name="Baker D."/>
            <person name="Gharbi K."/>
            <person name="Hall N."/>
            <person name="Watson M."/>
            <person name="Adriaenssens E.M."/>
            <person name="Foster-Nyarko E."/>
            <person name="Jarju S."/>
            <person name="Secka A."/>
            <person name="Antonio M."/>
            <person name="Oren A."/>
            <person name="Chaudhuri R.R."/>
            <person name="La Ragione R."/>
            <person name="Hildebrand F."/>
            <person name="Pallen M.J."/>
        </authorList>
    </citation>
    <scope>NUCLEOTIDE SEQUENCE</scope>
    <source>
        <strain evidence="16">ChiHcolR34-3080</strain>
    </source>
</reference>
<evidence type="ECO:0000256" key="2">
    <source>
        <dbReference type="ARBA" id="ARBA00005194"/>
    </source>
</evidence>
<dbReference type="PROSITE" id="PS00061">
    <property type="entry name" value="ADH_SHORT"/>
    <property type="match status" value="1"/>
</dbReference>
<comment type="caution">
    <text evidence="16">The sequence shown here is derived from an EMBL/GenBank/DDBJ whole genome shotgun (WGS) entry which is preliminary data.</text>
</comment>
<dbReference type="PANTHER" id="PTHR42879:SF2">
    <property type="entry name" value="3-OXOACYL-[ACYL-CARRIER-PROTEIN] REDUCTASE FABG"/>
    <property type="match status" value="1"/>
</dbReference>
<dbReference type="FunFam" id="3.40.50.720:FF:000037">
    <property type="entry name" value="3-oxoacyl-[acyl-carrier-protein] reductase FabG"/>
    <property type="match status" value="1"/>
</dbReference>
<comment type="pathway">
    <text evidence="2 14">Lipid metabolism; fatty acid biosynthesis.</text>
</comment>
<dbReference type="CDD" id="cd05333">
    <property type="entry name" value="BKR_SDR_c"/>
    <property type="match status" value="1"/>
</dbReference>
<dbReference type="NCBIfam" id="TIGR01830">
    <property type="entry name" value="3oxo_ACP_reduc"/>
    <property type="match status" value="1"/>
</dbReference>
<keyword evidence="7 14" id="KW-0560">Oxidoreductase</keyword>
<feature type="binding site" evidence="13">
    <location>
        <begin position="13"/>
        <end position="16"/>
    </location>
    <ligand>
        <name>NADP(+)</name>
        <dbReference type="ChEBI" id="CHEBI:58349"/>
    </ligand>
</feature>
<evidence type="ECO:0000256" key="6">
    <source>
        <dbReference type="ARBA" id="ARBA00022857"/>
    </source>
</evidence>
<dbReference type="EC" id="1.1.1.100" evidence="14"/>
<dbReference type="InterPro" id="IPR050259">
    <property type="entry name" value="SDR"/>
</dbReference>
<comment type="catalytic activity">
    <reaction evidence="11 14">
        <text>a (3R)-hydroxyacyl-[ACP] + NADP(+) = a 3-oxoacyl-[ACP] + NADPH + H(+)</text>
        <dbReference type="Rhea" id="RHEA:17397"/>
        <dbReference type="Rhea" id="RHEA-COMP:9916"/>
        <dbReference type="Rhea" id="RHEA-COMP:9945"/>
        <dbReference type="ChEBI" id="CHEBI:15378"/>
        <dbReference type="ChEBI" id="CHEBI:57783"/>
        <dbReference type="ChEBI" id="CHEBI:58349"/>
        <dbReference type="ChEBI" id="CHEBI:78776"/>
        <dbReference type="ChEBI" id="CHEBI:78827"/>
        <dbReference type="EC" id="1.1.1.100"/>
    </reaction>
</comment>
<keyword evidence="5 14" id="KW-0276">Fatty acid metabolism</keyword>
<evidence type="ECO:0000256" key="9">
    <source>
        <dbReference type="ARBA" id="ARBA00023160"/>
    </source>
</evidence>
<dbReference type="EMBL" id="DXHQ01000084">
    <property type="protein sequence ID" value="HIW09186.1"/>
    <property type="molecule type" value="Genomic_DNA"/>
</dbReference>
<name>A0A9D1QAI0_9FIRM</name>
<evidence type="ECO:0000256" key="14">
    <source>
        <dbReference type="RuleBase" id="RU366074"/>
    </source>
</evidence>
<gene>
    <name evidence="16" type="primary">fabG</name>
    <name evidence="16" type="ORF">H9890_07300</name>
</gene>
<evidence type="ECO:0000313" key="17">
    <source>
        <dbReference type="Proteomes" id="UP000823933"/>
    </source>
</evidence>
<dbReference type="PANTHER" id="PTHR42879">
    <property type="entry name" value="3-OXOACYL-(ACYL-CARRIER-PROTEIN) REDUCTASE"/>
    <property type="match status" value="1"/>
</dbReference>
<dbReference type="GO" id="GO:0006633">
    <property type="term" value="P:fatty acid biosynthetic process"/>
    <property type="evidence" value="ECO:0007669"/>
    <property type="project" value="UniProtKB-KW"/>
</dbReference>
<dbReference type="PRINTS" id="PR00081">
    <property type="entry name" value="GDHRDH"/>
</dbReference>
<dbReference type="GO" id="GO:0004316">
    <property type="term" value="F:3-oxoacyl-[acyl-carrier-protein] reductase (NADPH) activity"/>
    <property type="evidence" value="ECO:0007669"/>
    <property type="project" value="UniProtKB-UniRule"/>
</dbReference>
<comment type="subunit">
    <text evidence="14">Homotetramer.</text>
</comment>
<feature type="active site" description="Proton acceptor" evidence="12">
    <location>
        <position position="156"/>
    </location>
</feature>
<dbReference type="Proteomes" id="UP000823933">
    <property type="component" value="Unassembled WGS sequence"/>
</dbReference>
<dbReference type="AlphaFoldDB" id="A0A9D1QAI0"/>
<evidence type="ECO:0000256" key="10">
    <source>
        <dbReference type="ARBA" id="ARBA00023221"/>
    </source>
</evidence>
<evidence type="ECO:0000259" key="15">
    <source>
        <dbReference type="SMART" id="SM00822"/>
    </source>
</evidence>
<sequence length="248" mass="25337">MGSMTGKTAVVTGGSRGIGRAICLELARRGANVVFSYAGNTAAAEKTLAELKELGVEARAIQGNVADPAAAKTLIDTAVKELGGIHILVNNAGITRDGLAMAMKEEDFDAVIETNLKGAFLCMKAAIRPMMKARYGRIVNLSSVVALRGNPGQVNYCASKAGLIGMTKSLAKEMGARGITVNAVAPGYISTDMTAALPDAARDAMLSTIPVGRAGSPEDVAAAVAFLASEEAGYITGQVLSVDGGMGM</sequence>
<accession>A0A9D1QAI0</accession>
<reference evidence="16" key="2">
    <citation type="submission" date="2021-04" db="EMBL/GenBank/DDBJ databases">
        <authorList>
            <person name="Gilroy R."/>
        </authorList>
    </citation>
    <scope>NUCLEOTIDE SEQUENCE</scope>
    <source>
        <strain evidence="16">ChiHcolR34-3080</strain>
    </source>
</reference>
<dbReference type="PRINTS" id="PR00080">
    <property type="entry name" value="SDRFAMILY"/>
</dbReference>
<dbReference type="GO" id="GO:0051287">
    <property type="term" value="F:NAD binding"/>
    <property type="evidence" value="ECO:0007669"/>
    <property type="project" value="UniProtKB-UniRule"/>
</dbReference>
<dbReference type="GO" id="GO:0008202">
    <property type="term" value="P:steroid metabolic process"/>
    <property type="evidence" value="ECO:0007669"/>
    <property type="project" value="UniProtKB-KW"/>
</dbReference>
<keyword evidence="8 14" id="KW-0443">Lipid metabolism</keyword>
<keyword evidence="10" id="KW-0753">Steroid metabolism</keyword>
<protein>
    <recommendedName>
        <fullName evidence="14">3-oxoacyl-[acyl-carrier-protein] reductase</fullName>
        <ecNumber evidence="14">1.1.1.100</ecNumber>
    </recommendedName>
</protein>
<feature type="binding site" evidence="13">
    <location>
        <begin position="64"/>
        <end position="65"/>
    </location>
    <ligand>
        <name>NADP(+)</name>
        <dbReference type="ChEBI" id="CHEBI:58349"/>
    </ligand>
</feature>
<evidence type="ECO:0000256" key="13">
    <source>
        <dbReference type="PIRSR" id="PIRSR611284-2"/>
    </source>
</evidence>
<feature type="domain" description="Ketoreductase" evidence="15">
    <location>
        <begin position="7"/>
        <end position="187"/>
    </location>
</feature>
<evidence type="ECO:0000256" key="4">
    <source>
        <dbReference type="ARBA" id="ARBA00022516"/>
    </source>
</evidence>
<organism evidence="16 17">
    <name type="scientific">Candidatus Faecalibacterium intestinigallinarum</name>
    <dbReference type="NCBI Taxonomy" id="2838581"/>
    <lineage>
        <taxon>Bacteria</taxon>
        <taxon>Bacillati</taxon>
        <taxon>Bacillota</taxon>
        <taxon>Clostridia</taxon>
        <taxon>Eubacteriales</taxon>
        <taxon>Oscillospiraceae</taxon>
        <taxon>Faecalibacterium</taxon>
    </lineage>
</organism>
<dbReference type="NCBIfam" id="NF004197">
    <property type="entry name" value="PRK05653.1-1"/>
    <property type="match status" value="1"/>
</dbReference>
<dbReference type="InterPro" id="IPR036291">
    <property type="entry name" value="NAD(P)-bd_dom_sf"/>
</dbReference>
<dbReference type="InterPro" id="IPR057326">
    <property type="entry name" value="KR_dom"/>
</dbReference>
<dbReference type="InterPro" id="IPR020904">
    <property type="entry name" value="Sc_DH/Rdtase_CS"/>
</dbReference>
<dbReference type="InterPro" id="IPR002347">
    <property type="entry name" value="SDR_fam"/>
</dbReference>
<dbReference type="Gene3D" id="3.40.50.720">
    <property type="entry name" value="NAD(P)-binding Rossmann-like Domain"/>
    <property type="match status" value="1"/>
</dbReference>
<dbReference type="Pfam" id="PF13561">
    <property type="entry name" value="adh_short_C2"/>
    <property type="match status" value="1"/>
</dbReference>
<feature type="binding site" evidence="13">
    <location>
        <begin position="156"/>
        <end position="160"/>
    </location>
    <ligand>
        <name>NADP(+)</name>
        <dbReference type="ChEBI" id="CHEBI:58349"/>
    </ligand>
</feature>
<evidence type="ECO:0000256" key="12">
    <source>
        <dbReference type="PIRSR" id="PIRSR611284-1"/>
    </source>
</evidence>
<evidence type="ECO:0000256" key="3">
    <source>
        <dbReference type="ARBA" id="ARBA00006484"/>
    </source>
</evidence>
<feature type="binding site" evidence="13">
    <location>
        <position position="91"/>
    </location>
    <ligand>
        <name>NADP(+)</name>
        <dbReference type="ChEBI" id="CHEBI:58349"/>
    </ligand>
</feature>
<keyword evidence="6 13" id="KW-0521">NADP</keyword>
<keyword evidence="9 14" id="KW-0275">Fatty acid biosynthesis</keyword>
<dbReference type="NCBIfam" id="NF005559">
    <property type="entry name" value="PRK07231.1"/>
    <property type="match status" value="1"/>
</dbReference>